<dbReference type="InterPro" id="IPR004000">
    <property type="entry name" value="Actin"/>
</dbReference>
<dbReference type="EMBL" id="BARU01005653">
    <property type="protein sequence ID" value="GAH39496.1"/>
    <property type="molecule type" value="Genomic_DNA"/>
</dbReference>
<dbReference type="PANTHER" id="PTHR42749:SF1">
    <property type="entry name" value="CELL SHAPE-DETERMINING PROTEIN MREB"/>
    <property type="match status" value="1"/>
</dbReference>
<keyword evidence="3" id="KW-0547">Nucleotide-binding</keyword>
<dbReference type="SUPFAM" id="SSF53067">
    <property type="entry name" value="Actin-like ATPase domain"/>
    <property type="match status" value="2"/>
</dbReference>
<evidence type="ECO:0008006" key="6">
    <source>
        <dbReference type="Google" id="ProtNLM"/>
    </source>
</evidence>
<dbReference type="CDD" id="cd24009">
    <property type="entry name" value="ASKHA_NBD_MamK"/>
    <property type="match status" value="1"/>
</dbReference>
<dbReference type="NCBIfam" id="NF040964">
    <property type="entry name" value="MamK"/>
    <property type="match status" value="1"/>
</dbReference>
<evidence type="ECO:0000313" key="5">
    <source>
        <dbReference type="EMBL" id="GAH39496.1"/>
    </source>
</evidence>
<evidence type="ECO:0000256" key="4">
    <source>
        <dbReference type="ARBA" id="ARBA00022840"/>
    </source>
</evidence>
<reference evidence="5" key="1">
    <citation type="journal article" date="2014" name="Front. Microbiol.">
        <title>High frequency of phylogenetically diverse reductive dehalogenase-homologous genes in deep subseafloor sedimentary metagenomes.</title>
        <authorList>
            <person name="Kawai M."/>
            <person name="Futagami T."/>
            <person name="Toyoda A."/>
            <person name="Takaki Y."/>
            <person name="Nishi S."/>
            <person name="Hori S."/>
            <person name="Arai W."/>
            <person name="Tsubouchi T."/>
            <person name="Morono Y."/>
            <person name="Uchiyama I."/>
            <person name="Ito T."/>
            <person name="Fujiyama A."/>
            <person name="Inagaki F."/>
            <person name="Takami H."/>
        </authorList>
    </citation>
    <scope>NUCLEOTIDE SEQUENCE</scope>
    <source>
        <strain evidence="5">Expedition CK06-06</strain>
    </source>
</reference>
<evidence type="ECO:0000256" key="2">
    <source>
        <dbReference type="ARBA" id="ARBA00022490"/>
    </source>
</evidence>
<gene>
    <name evidence="5" type="ORF">S03H2_11056</name>
</gene>
<sequence length="354" mass="39063">MAYKNILHVGIDLGTSRSVIAADNGVRTFVSSYVGFPKDAVSRRMFGKREVVFGDEALRNRLALDLYRPFDKGRLKYSESLEKNSEEHEKAKSVAKDLLQHLVSLVTEEESEDLAIRGVIGAPAMASIKNKKTLLTIADGVLDDSMVVSEPFAVAYGLNLYSSALIIDIGAGTVDLCRMAGTVPTEEDQITTLKAGDHIDQVFLDLIRKKHKDANFTVAMVKRFKEENAFVSVQGESVFIELPVHGKPVNHDVTEEIRQACRTIVPEIVEGIRKLVASFDPEFQRGLKRNVILAGGGSQIVGLQREIEDYMKDALGYGKATKVEEPLYAGANGALKLAKDMPDEYWDQVTSRSK</sequence>
<accession>X1F1L8</accession>
<dbReference type="InterPro" id="IPR056546">
    <property type="entry name" value="MreB_MamK-like"/>
</dbReference>
<dbReference type="GO" id="GO:0005737">
    <property type="term" value="C:cytoplasm"/>
    <property type="evidence" value="ECO:0007669"/>
    <property type="project" value="UniProtKB-SubCell"/>
</dbReference>
<dbReference type="Pfam" id="PF06723">
    <property type="entry name" value="MreB_Mbl"/>
    <property type="match status" value="1"/>
</dbReference>
<evidence type="ECO:0000256" key="1">
    <source>
        <dbReference type="ARBA" id="ARBA00004496"/>
    </source>
</evidence>
<evidence type="ECO:0000256" key="3">
    <source>
        <dbReference type="ARBA" id="ARBA00022741"/>
    </source>
</evidence>
<dbReference type="AlphaFoldDB" id="X1F1L8"/>
<organism evidence="5">
    <name type="scientific">marine sediment metagenome</name>
    <dbReference type="NCBI Taxonomy" id="412755"/>
    <lineage>
        <taxon>unclassified sequences</taxon>
        <taxon>metagenomes</taxon>
        <taxon>ecological metagenomes</taxon>
    </lineage>
</organism>
<dbReference type="InterPro" id="IPR018181">
    <property type="entry name" value="Heat_shock_70_CS"/>
</dbReference>
<keyword evidence="4" id="KW-0067">ATP-binding</keyword>
<dbReference type="Gene3D" id="3.30.420.40">
    <property type="match status" value="2"/>
</dbReference>
<proteinExistence type="predicted"/>
<dbReference type="GO" id="GO:0005524">
    <property type="term" value="F:ATP binding"/>
    <property type="evidence" value="ECO:0007669"/>
    <property type="project" value="UniProtKB-KW"/>
</dbReference>
<keyword evidence="2" id="KW-0963">Cytoplasm</keyword>
<comment type="subcellular location">
    <subcellularLocation>
        <location evidence="1">Cytoplasm</location>
    </subcellularLocation>
</comment>
<dbReference type="SMART" id="SM00268">
    <property type="entry name" value="ACTIN"/>
    <property type="match status" value="1"/>
</dbReference>
<name>X1F1L8_9ZZZZ</name>
<dbReference type="PROSITE" id="PS00297">
    <property type="entry name" value="HSP70_1"/>
    <property type="match status" value="1"/>
</dbReference>
<dbReference type="InterPro" id="IPR043129">
    <property type="entry name" value="ATPase_NBD"/>
</dbReference>
<protein>
    <recommendedName>
        <fullName evidence="6">SHS2 domain-containing protein</fullName>
    </recommendedName>
</protein>
<dbReference type="PANTHER" id="PTHR42749">
    <property type="entry name" value="CELL SHAPE-DETERMINING PROTEIN MREB"/>
    <property type="match status" value="1"/>
</dbReference>
<comment type="caution">
    <text evidence="5">The sequence shown here is derived from an EMBL/GenBank/DDBJ whole genome shotgun (WGS) entry which is preliminary data.</text>
</comment>